<name>A0A8K0R052_9PLEO</name>
<feature type="chain" id="PRO_5035446826" evidence="3">
    <location>
        <begin position="20"/>
        <end position="138"/>
    </location>
</feature>
<dbReference type="GO" id="GO:0003723">
    <property type="term" value="F:RNA binding"/>
    <property type="evidence" value="ECO:0007669"/>
    <property type="project" value="InterPro"/>
</dbReference>
<evidence type="ECO:0000256" key="2">
    <source>
        <dbReference type="ARBA" id="ARBA00022801"/>
    </source>
</evidence>
<gene>
    <name evidence="4" type="ORF">FB567DRAFT_607260</name>
</gene>
<proteinExistence type="predicted"/>
<evidence type="ECO:0000256" key="3">
    <source>
        <dbReference type="SAM" id="SignalP"/>
    </source>
</evidence>
<keyword evidence="2" id="KW-0378">Hydrolase</keyword>
<keyword evidence="5" id="KW-1185">Reference proteome</keyword>
<evidence type="ECO:0000313" key="4">
    <source>
        <dbReference type="EMBL" id="KAH7079808.1"/>
    </source>
</evidence>
<dbReference type="Proteomes" id="UP000813461">
    <property type="component" value="Unassembled WGS sequence"/>
</dbReference>
<dbReference type="Gene3D" id="3.10.450.30">
    <property type="entry name" value="Microbial ribonucleases"/>
    <property type="match status" value="1"/>
</dbReference>
<dbReference type="InterPro" id="IPR000026">
    <property type="entry name" value="N1-like"/>
</dbReference>
<dbReference type="EMBL" id="JAGMVJ010000016">
    <property type="protein sequence ID" value="KAH7079808.1"/>
    <property type="molecule type" value="Genomic_DNA"/>
</dbReference>
<dbReference type="SUPFAM" id="SSF53933">
    <property type="entry name" value="Microbial ribonucleases"/>
    <property type="match status" value="1"/>
</dbReference>
<dbReference type="AlphaFoldDB" id="A0A8K0R052"/>
<organism evidence="4 5">
    <name type="scientific">Paraphoma chrysanthemicola</name>
    <dbReference type="NCBI Taxonomy" id="798071"/>
    <lineage>
        <taxon>Eukaryota</taxon>
        <taxon>Fungi</taxon>
        <taxon>Dikarya</taxon>
        <taxon>Ascomycota</taxon>
        <taxon>Pezizomycotina</taxon>
        <taxon>Dothideomycetes</taxon>
        <taxon>Pleosporomycetidae</taxon>
        <taxon>Pleosporales</taxon>
        <taxon>Pleosporineae</taxon>
        <taxon>Phaeosphaeriaceae</taxon>
        <taxon>Paraphoma</taxon>
    </lineage>
</organism>
<evidence type="ECO:0000256" key="1">
    <source>
        <dbReference type="ARBA" id="ARBA00022722"/>
    </source>
</evidence>
<keyword evidence="1" id="KW-0540">Nuclease</keyword>
<accession>A0A8K0R052</accession>
<protein>
    <submittedName>
        <fullName evidence="4">Uncharacterized protein</fullName>
    </submittedName>
</protein>
<reference evidence="4" key="1">
    <citation type="journal article" date="2021" name="Nat. Commun.">
        <title>Genetic determinants of endophytism in the Arabidopsis root mycobiome.</title>
        <authorList>
            <person name="Mesny F."/>
            <person name="Miyauchi S."/>
            <person name="Thiergart T."/>
            <person name="Pickel B."/>
            <person name="Atanasova L."/>
            <person name="Karlsson M."/>
            <person name="Huettel B."/>
            <person name="Barry K.W."/>
            <person name="Haridas S."/>
            <person name="Chen C."/>
            <person name="Bauer D."/>
            <person name="Andreopoulos W."/>
            <person name="Pangilinan J."/>
            <person name="LaButti K."/>
            <person name="Riley R."/>
            <person name="Lipzen A."/>
            <person name="Clum A."/>
            <person name="Drula E."/>
            <person name="Henrissat B."/>
            <person name="Kohler A."/>
            <person name="Grigoriev I.V."/>
            <person name="Martin F.M."/>
            <person name="Hacquard S."/>
        </authorList>
    </citation>
    <scope>NUCLEOTIDE SEQUENCE</scope>
    <source>
        <strain evidence="4">MPI-SDFR-AT-0120</strain>
    </source>
</reference>
<dbReference type="GO" id="GO:0004521">
    <property type="term" value="F:RNA endonuclease activity"/>
    <property type="evidence" value="ECO:0007669"/>
    <property type="project" value="InterPro"/>
</dbReference>
<comment type="caution">
    <text evidence="4">The sequence shown here is derived from an EMBL/GenBank/DDBJ whole genome shotgun (WGS) entry which is preliminary data.</text>
</comment>
<sequence length="138" mass="14869">MLPSQVLLFLGLVVTSAMASPLEVESRQAVVICDDLRFTPEQINLCEDRACFYWATGDQIISDNGRPYPTTFNNSPEGFVLRNLRGPFVEFPLGPTVYNGGQPGRARCIIEAGSCNTAAQIVHPRGGGNLFATCTGSS</sequence>
<keyword evidence="3" id="KW-0732">Signal</keyword>
<feature type="signal peptide" evidence="3">
    <location>
        <begin position="1"/>
        <end position="19"/>
    </location>
</feature>
<dbReference type="InterPro" id="IPR016191">
    <property type="entry name" value="Ribonuclease/ribotoxin"/>
</dbReference>
<evidence type="ECO:0000313" key="5">
    <source>
        <dbReference type="Proteomes" id="UP000813461"/>
    </source>
</evidence>
<dbReference type="GO" id="GO:0016787">
    <property type="term" value="F:hydrolase activity"/>
    <property type="evidence" value="ECO:0007669"/>
    <property type="project" value="UniProtKB-KW"/>
</dbReference>
<dbReference type="Pfam" id="PF00545">
    <property type="entry name" value="Ribonuclease"/>
    <property type="match status" value="1"/>
</dbReference>